<evidence type="ECO:0000259" key="11">
    <source>
        <dbReference type="PROSITE" id="PS50042"/>
    </source>
</evidence>
<dbReference type="GO" id="GO:0034220">
    <property type="term" value="P:monoatomic ion transmembrane transport"/>
    <property type="evidence" value="ECO:0007669"/>
    <property type="project" value="UniProtKB-KW"/>
</dbReference>
<dbReference type="InterPro" id="IPR018490">
    <property type="entry name" value="cNMP-bd_dom_sf"/>
</dbReference>
<feature type="transmembrane region" description="Helical" evidence="10">
    <location>
        <begin position="322"/>
        <end position="344"/>
    </location>
</feature>
<dbReference type="PROSITE" id="PS50042">
    <property type="entry name" value="CNMP_BINDING_3"/>
    <property type="match status" value="1"/>
</dbReference>
<keyword evidence="3" id="KW-0813">Transport</keyword>
<feature type="transmembrane region" description="Helical" evidence="10">
    <location>
        <begin position="47"/>
        <end position="69"/>
    </location>
</feature>
<evidence type="ECO:0000256" key="7">
    <source>
        <dbReference type="ARBA" id="ARBA00023136"/>
    </source>
</evidence>
<feature type="transmembrane region" description="Helical" evidence="10">
    <location>
        <begin position="131"/>
        <end position="159"/>
    </location>
</feature>
<evidence type="ECO:0000256" key="8">
    <source>
        <dbReference type="ARBA" id="ARBA00023286"/>
    </source>
</evidence>
<keyword evidence="6" id="KW-0406">Ion transport</keyword>
<evidence type="ECO:0000313" key="13">
    <source>
        <dbReference type="RefSeq" id="XP_021833535.1"/>
    </source>
</evidence>
<keyword evidence="7 10" id="KW-0472">Membrane</keyword>
<dbReference type="PANTHER" id="PTHR45651">
    <property type="entry name" value="CYCLIC NUCLEOTIDE-GATED ION CHANNEL 15-RELATED-RELATED"/>
    <property type="match status" value="1"/>
</dbReference>
<dbReference type="AlphaFoldDB" id="A0A6P5U305"/>
<keyword evidence="9" id="KW-0407">Ion channel</keyword>
<dbReference type="KEGG" id="pavi:110773334"/>
<proteinExistence type="inferred from homology"/>
<feature type="domain" description="Cyclic nucleotide-binding" evidence="11">
    <location>
        <begin position="438"/>
        <end position="523"/>
    </location>
</feature>
<evidence type="ECO:0000256" key="4">
    <source>
        <dbReference type="ARBA" id="ARBA00022692"/>
    </source>
</evidence>
<dbReference type="Proteomes" id="UP000515124">
    <property type="component" value="Unplaced"/>
</dbReference>
<keyword evidence="8" id="KW-1071">Ligand-gated ion channel</keyword>
<dbReference type="InterPro" id="IPR014710">
    <property type="entry name" value="RmlC-like_jellyroll"/>
</dbReference>
<dbReference type="CDD" id="cd00038">
    <property type="entry name" value="CAP_ED"/>
    <property type="match status" value="1"/>
</dbReference>
<feature type="transmembrane region" description="Helical" evidence="10">
    <location>
        <begin position="204"/>
        <end position="225"/>
    </location>
</feature>
<evidence type="ECO:0000256" key="1">
    <source>
        <dbReference type="ARBA" id="ARBA00004141"/>
    </source>
</evidence>
<evidence type="ECO:0000256" key="5">
    <source>
        <dbReference type="ARBA" id="ARBA00022989"/>
    </source>
</evidence>
<dbReference type="Pfam" id="PF00520">
    <property type="entry name" value="Ion_trans"/>
    <property type="match status" value="1"/>
</dbReference>
<evidence type="ECO:0000313" key="12">
    <source>
        <dbReference type="Proteomes" id="UP000515124"/>
    </source>
</evidence>
<dbReference type="Gene3D" id="1.10.287.70">
    <property type="match status" value="1"/>
</dbReference>
<dbReference type="GO" id="GO:0016020">
    <property type="term" value="C:membrane"/>
    <property type="evidence" value="ECO:0007669"/>
    <property type="project" value="UniProtKB-SubCell"/>
</dbReference>
<sequence>MSDLEESVPLRDKPSYDFDIERQGRPTKWSTAAVNVILAPEGRTLELWNNVFVISCVVAVSLDPLFLYIPIINEKNKCVGMDRKLRTAALVLRSLTDIIFVVRIIHQIRTKLADSDAPAEGSDESSRGWKWRSFLCVPIMVDFLAILPIPQLAIVVAFFRMKNSGYLHERNILNALLLFQYVPNVYRLHLSSEKLQKNERWIKGAFNFFLYILASHVIGAFWYFFSIQRETTCWYQACRNTEECVASHYYCNDSTSRNITFLNEFCPINPSDPTLFDFGIFLDALQSGNTESVNFPRKFFYSFWWGIRNLSNFGTSLETSSYVWENCFAILIAVTGLLLFLYLIGNLQTYMQWAASKAEELQNLKVLKDKEILKWVARNGLPENIKTKIMKNITKISAVEKNIDVDVDVGFVFSILPRDVKEAIKVYVGMDVLKKVPMLKNMPESSLKVICKYLEPVIYSKNDYVIRAREPLNSMLFIIEGVIIWPNTTSKAVTAGSYMINQLCLVKGDLYGEELLSWASPSSHLSDLPISTQDVICQEKVEALALKAEKMQNMLSELRDRWTKYYIAPPQEKTYLQKLNEV</sequence>
<evidence type="ECO:0000256" key="10">
    <source>
        <dbReference type="SAM" id="Phobius"/>
    </source>
</evidence>
<reference evidence="13" key="1">
    <citation type="submission" date="2025-08" db="UniProtKB">
        <authorList>
            <consortium name="RefSeq"/>
        </authorList>
    </citation>
    <scope>IDENTIFICATION</scope>
</reference>
<organism evidence="12 13">
    <name type="scientific">Prunus avium</name>
    <name type="common">Cherry</name>
    <name type="synonym">Cerasus avium</name>
    <dbReference type="NCBI Taxonomy" id="42229"/>
    <lineage>
        <taxon>Eukaryota</taxon>
        <taxon>Viridiplantae</taxon>
        <taxon>Streptophyta</taxon>
        <taxon>Embryophyta</taxon>
        <taxon>Tracheophyta</taxon>
        <taxon>Spermatophyta</taxon>
        <taxon>Magnoliopsida</taxon>
        <taxon>eudicotyledons</taxon>
        <taxon>Gunneridae</taxon>
        <taxon>Pentapetalae</taxon>
        <taxon>rosids</taxon>
        <taxon>fabids</taxon>
        <taxon>Rosales</taxon>
        <taxon>Rosaceae</taxon>
        <taxon>Amygdaloideae</taxon>
        <taxon>Amygdaleae</taxon>
        <taxon>Prunus</taxon>
    </lineage>
</organism>
<dbReference type="PANTHER" id="PTHR45651:SF68">
    <property type="entry name" value="ION TRANSPORT DOMAIN-CONTAINING PROTEIN"/>
    <property type="match status" value="1"/>
</dbReference>
<evidence type="ECO:0000256" key="6">
    <source>
        <dbReference type="ARBA" id="ARBA00023065"/>
    </source>
</evidence>
<accession>A0A6P5U305</accession>
<comment type="subcellular location">
    <subcellularLocation>
        <location evidence="1">Membrane</location>
        <topology evidence="1">Multi-pass membrane protein</topology>
    </subcellularLocation>
</comment>
<evidence type="ECO:0000256" key="9">
    <source>
        <dbReference type="ARBA" id="ARBA00023303"/>
    </source>
</evidence>
<dbReference type="RefSeq" id="XP_021833535.1">
    <property type="nucleotide sequence ID" value="XM_021977843.1"/>
</dbReference>
<dbReference type="SUPFAM" id="SSF81324">
    <property type="entry name" value="Voltage-gated potassium channels"/>
    <property type="match status" value="1"/>
</dbReference>
<protein>
    <submittedName>
        <fullName evidence="13">Cyclic nucleotide-gated ion channel 1-like</fullName>
    </submittedName>
</protein>
<gene>
    <name evidence="13" type="primary">LOC110773334</name>
</gene>
<name>A0A6P5U305_PRUAV</name>
<dbReference type="InterPro" id="IPR000595">
    <property type="entry name" value="cNMP-bd_dom"/>
</dbReference>
<dbReference type="GeneID" id="110773334"/>
<keyword evidence="5 10" id="KW-1133">Transmembrane helix</keyword>
<feature type="transmembrane region" description="Helical" evidence="10">
    <location>
        <begin position="90"/>
        <end position="108"/>
    </location>
</feature>
<dbReference type="Gene3D" id="2.60.120.10">
    <property type="entry name" value="Jelly Rolls"/>
    <property type="match status" value="1"/>
</dbReference>
<dbReference type="SUPFAM" id="SSF51206">
    <property type="entry name" value="cAMP-binding domain-like"/>
    <property type="match status" value="1"/>
</dbReference>
<evidence type="ECO:0000256" key="3">
    <source>
        <dbReference type="ARBA" id="ARBA00022448"/>
    </source>
</evidence>
<comment type="similarity">
    <text evidence="2">Belongs to the cyclic nucleotide-gated cation channel (TC 1.A.1.5) family.</text>
</comment>
<keyword evidence="4 10" id="KW-0812">Transmembrane</keyword>
<dbReference type="InterPro" id="IPR005821">
    <property type="entry name" value="Ion_trans_dom"/>
</dbReference>
<evidence type="ECO:0000256" key="2">
    <source>
        <dbReference type="ARBA" id="ARBA00010486"/>
    </source>
</evidence>
<keyword evidence="12" id="KW-1185">Reference proteome</keyword>